<gene>
    <name evidence="7" type="ORF">CYMTET_11417</name>
</gene>
<protein>
    <recommendedName>
        <fullName evidence="6">Aminotransferase class I/classII large domain-containing protein</fullName>
    </recommendedName>
</protein>
<dbReference type="InterPro" id="IPR015421">
    <property type="entry name" value="PyrdxlP-dep_Trfase_major"/>
</dbReference>
<reference evidence="7 8" key="1">
    <citation type="journal article" date="2015" name="Genome Biol. Evol.">
        <title>Comparative Genomics of a Bacterivorous Green Alga Reveals Evolutionary Causalities and Consequences of Phago-Mixotrophic Mode of Nutrition.</title>
        <authorList>
            <person name="Burns J.A."/>
            <person name="Paasch A."/>
            <person name="Narechania A."/>
            <person name="Kim E."/>
        </authorList>
    </citation>
    <scope>NUCLEOTIDE SEQUENCE [LARGE SCALE GENOMIC DNA]</scope>
    <source>
        <strain evidence="7 8">PLY_AMNH</strain>
    </source>
</reference>
<name>A0AAE0LDH4_9CHLO</name>
<keyword evidence="5" id="KW-0663">Pyridoxal phosphate</keyword>
<evidence type="ECO:0000259" key="6">
    <source>
        <dbReference type="Pfam" id="PF00155"/>
    </source>
</evidence>
<dbReference type="Proteomes" id="UP001190700">
    <property type="component" value="Unassembled WGS sequence"/>
</dbReference>
<comment type="caution">
    <text evidence="7">The sequence shown here is derived from an EMBL/GenBank/DDBJ whole genome shotgun (WGS) entry which is preliminary data.</text>
</comment>
<dbReference type="PROSITE" id="PS00105">
    <property type="entry name" value="AA_TRANSFER_CLASS_1"/>
    <property type="match status" value="1"/>
</dbReference>
<dbReference type="Pfam" id="PF00155">
    <property type="entry name" value="Aminotran_1_2"/>
    <property type="match status" value="1"/>
</dbReference>
<evidence type="ECO:0000313" key="8">
    <source>
        <dbReference type="Proteomes" id="UP001190700"/>
    </source>
</evidence>
<dbReference type="PANTHER" id="PTHR46383">
    <property type="entry name" value="ASPARTATE AMINOTRANSFERASE"/>
    <property type="match status" value="1"/>
</dbReference>
<dbReference type="AlphaFoldDB" id="A0AAE0LDH4"/>
<feature type="domain" description="Aminotransferase class I/classII large" evidence="6">
    <location>
        <begin position="41"/>
        <end position="389"/>
    </location>
</feature>
<dbReference type="InterPro" id="IPR015424">
    <property type="entry name" value="PyrdxlP-dep_Trfase"/>
</dbReference>
<organism evidence="7 8">
    <name type="scientific">Cymbomonas tetramitiformis</name>
    <dbReference type="NCBI Taxonomy" id="36881"/>
    <lineage>
        <taxon>Eukaryota</taxon>
        <taxon>Viridiplantae</taxon>
        <taxon>Chlorophyta</taxon>
        <taxon>Pyramimonadophyceae</taxon>
        <taxon>Pyramimonadales</taxon>
        <taxon>Pyramimonadaceae</taxon>
        <taxon>Cymbomonas</taxon>
    </lineage>
</organism>
<keyword evidence="4" id="KW-0808">Transferase</keyword>
<accession>A0AAE0LDH4</accession>
<sequence>MRHLKFFRPRSSGEPPFSERILATDEPCIVQMQRMLAGTSDTISLAQGIVHWQPPEGALVAASQALRTPLASAYCADDGLPELRTALEKKLVKENGLNSSGVMITAGANQAFMNLVLTLLEEGSGAVLFAPYYFNHLMALQMTGADVVINSLTPELQPDLEILEKALKRPNMRMVVICNPCNPTGVIVPTETLEKAAEMCKEAGVWLIVDNTYEYFTYDGVEHTCVEAPHVINIFSFSKAYGMMGWRVGYLAYSKEREGLLDQLLKAQDTIPICPPVLSQIVALKAHQLAGRTWVKERVKALEHNRQVVRSALEPLGEGAAGAQCQNGAIYMWVKLPEGCEDDKKVVEWLAKKHSICLIPGSSCGLPGHVRVAFANMPREQCAVAAQRLKAGLSDLVAGGMAANGK</sequence>
<dbReference type="InterPro" id="IPR004838">
    <property type="entry name" value="NHTrfase_class1_PyrdxlP-BS"/>
</dbReference>
<dbReference type="PANTHER" id="PTHR46383:SF5">
    <property type="entry name" value="AMINOTRANSFERASE CLASS I_CLASSII DOMAIN-CONTAINING PROTEIN"/>
    <property type="match status" value="1"/>
</dbReference>
<proteinExistence type="inferred from homology"/>
<comment type="cofactor">
    <cofactor evidence="1">
        <name>pyridoxal 5'-phosphate</name>
        <dbReference type="ChEBI" id="CHEBI:597326"/>
    </cofactor>
</comment>
<dbReference type="InterPro" id="IPR050596">
    <property type="entry name" value="AspAT/PAT-like"/>
</dbReference>
<evidence type="ECO:0000256" key="3">
    <source>
        <dbReference type="ARBA" id="ARBA00022576"/>
    </source>
</evidence>
<evidence type="ECO:0000256" key="1">
    <source>
        <dbReference type="ARBA" id="ARBA00001933"/>
    </source>
</evidence>
<evidence type="ECO:0000313" key="7">
    <source>
        <dbReference type="EMBL" id="KAK3280759.1"/>
    </source>
</evidence>
<evidence type="ECO:0000256" key="5">
    <source>
        <dbReference type="ARBA" id="ARBA00022898"/>
    </source>
</evidence>
<dbReference type="GO" id="GO:0006520">
    <property type="term" value="P:amino acid metabolic process"/>
    <property type="evidence" value="ECO:0007669"/>
    <property type="project" value="InterPro"/>
</dbReference>
<dbReference type="GO" id="GO:0008483">
    <property type="term" value="F:transaminase activity"/>
    <property type="evidence" value="ECO:0007669"/>
    <property type="project" value="UniProtKB-KW"/>
</dbReference>
<keyword evidence="8" id="KW-1185">Reference proteome</keyword>
<comment type="similarity">
    <text evidence="2">Belongs to the class-I pyridoxal-phosphate-dependent aminotransferase family.</text>
</comment>
<dbReference type="EMBL" id="LGRX02004278">
    <property type="protein sequence ID" value="KAK3280759.1"/>
    <property type="molecule type" value="Genomic_DNA"/>
</dbReference>
<keyword evidence="3" id="KW-0032">Aminotransferase</keyword>
<dbReference type="SUPFAM" id="SSF53383">
    <property type="entry name" value="PLP-dependent transferases"/>
    <property type="match status" value="1"/>
</dbReference>
<dbReference type="GO" id="GO:0030170">
    <property type="term" value="F:pyridoxal phosphate binding"/>
    <property type="evidence" value="ECO:0007669"/>
    <property type="project" value="InterPro"/>
</dbReference>
<dbReference type="Gene3D" id="3.40.640.10">
    <property type="entry name" value="Type I PLP-dependent aspartate aminotransferase-like (Major domain)"/>
    <property type="match status" value="1"/>
</dbReference>
<evidence type="ECO:0000256" key="2">
    <source>
        <dbReference type="ARBA" id="ARBA00007441"/>
    </source>
</evidence>
<dbReference type="CDD" id="cd00609">
    <property type="entry name" value="AAT_like"/>
    <property type="match status" value="1"/>
</dbReference>
<dbReference type="InterPro" id="IPR004839">
    <property type="entry name" value="Aminotransferase_I/II_large"/>
</dbReference>
<evidence type="ECO:0000256" key="4">
    <source>
        <dbReference type="ARBA" id="ARBA00022679"/>
    </source>
</evidence>